<dbReference type="PANTHER" id="PTHR37833">
    <property type="entry name" value="LIPOPROTEIN-RELATED"/>
    <property type="match status" value="1"/>
</dbReference>
<name>A0A1J5T085_9ZZZZ</name>
<reference evidence="2" key="1">
    <citation type="submission" date="2016-10" db="EMBL/GenBank/DDBJ databases">
        <title>Sequence of Gallionella enrichment culture.</title>
        <authorList>
            <person name="Poehlein A."/>
            <person name="Muehling M."/>
            <person name="Daniel R."/>
        </authorList>
    </citation>
    <scope>NUCLEOTIDE SEQUENCE</scope>
</reference>
<evidence type="ECO:0000313" key="2">
    <source>
        <dbReference type="EMBL" id="OIR14250.1"/>
    </source>
</evidence>
<organism evidence="2">
    <name type="scientific">mine drainage metagenome</name>
    <dbReference type="NCBI Taxonomy" id="410659"/>
    <lineage>
        <taxon>unclassified sequences</taxon>
        <taxon>metagenomes</taxon>
        <taxon>ecological metagenomes</taxon>
    </lineage>
</organism>
<evidence type="ECO:0000256" key="1">
    <source>
        <dbReference type="SAM" id="MobiDB-lite"/>
    </source>
</evidence>
<gene>
    <name evidence="2" type="ORF">GALL_47170</name>
</gene>
<dbReference type="AlphaFoldDB" id="A0A1J5T085"/>
<accession>A0A1J5T085</accession>
<dbReference type="Pfam" id="PF07610">
    <property type="entry name" value="DUF1573"/>
    <property type="match status" value="1"/>
</dbReference>
<dbReference type="Gene3D" id="2.60.40.10">
    <property type="entry name" value="Immunoglobulins"/>
    <property type="match status" value="1"/>
</dbReference>
<comment type="caution">
    <text evidence="2">The sequence shown here is derived from an EMBL/GenBank/DDBJ whole genome shotgun (WGS) entry which is preliminary data.</text>
</comment>
<dbReference type="PANTHER" id="PTHR37833:SF1">
    <property type="entry name" value="SIGNAL PEPTIDE PROTEIN"/>
    <property type="match status" value="1"/>
</dbReference>
<dbReference type="EMBL" id="MLJW01000012">
    <property type="protein sequence ID" value="OIR14250.1"/>
    <property type="molecule type" value="Genomic_DNA"/>
</dbReference>
<dbReference type="InterPro" id="IPR011467">
    <property type="entry name" value="DUF1573"/>
</dbReference>
<evidence type="ECO:0008006" key="3">
    <source>
        <dbReference type="Google" id="ProtNLM"/>
    </source>
</evidence>
<protein>
    <recommendedName>
        <fullName evidence="3">DUF1573 domain-containing protein</fullName>
    </recommendedName>
</protein>
<dbReference type="InterPro" id="IPR013783">
    <property type="entry name" value="Ig-like_fold"/>
</dbReference>
<proteinExistence type="predicted"/>
<sequence>MKRIFFIAVSLFMLNNLKAQTSPAKDINSVFQFSNSEYNFGKIPFGKPVKYDLSIKNIGMDSASLDNVQVGCGCTTPEYEKGKRFGPGQTIKLTLGFNGNTMGAFSKFATLYLSGGYSKVVTFKGETFTTPPPTPASTSTSTQKVKQF</sequence>
<feature type="region of interest" description="Disordered" evidence="1">
    <location>
        <begin position="129"/>
        <end position="148"/>
    </location>
</feature>